<gene>
    <name evidence="1" type="ORF">HGO97_014965</name>
</gene>
<dbReference type="Proteomes" id="UP000723714">
    <property type="component" value="Unassembled WGS sequence"/>
</dbReference>
<dbReference type="InterPro" id="IPR001646">
    <property type="entry name" value="5peptide_repeat"/>
</dbReference>
<protein>
    <submittedName>
        <fullName evidence="1">Pentapeptide repeat-containing protein</fullName>
    </submittedName>
</protein>
<dbReference type="PANTHER" id="PTHR14136:SF17">
    <property type="entry name" value="BTB_POZ DOMAIN-CONTAINING PROTEIN KCTD9"/>
    <property type="match status" value="1"/>
</dbReference>
<evidence type="ECO:0000313" key="2">
    <source>
        <dbReference type="Proteomes" id="UP000723714"/>
    </source>
</evidence>
<accession>A0ABS6D6K2</accession>
<comment type="caution">
    <text evidence="1">The sequence shown here is derived from an EMBL/GenBank/DDBJ whole genome shotgun (WGS) entry which is preliminary data.</text>
</comment>
<evidence type="ECO:0000313" key="1">
    <source>
        <dbReference type="EMBL" id="MBU3877109.1"/>
    </source>
</evidence>
<organism evidence="1 2">
    <name type="scientific">Faecalicatena faecalis</name>
    <dbReference type="NCBI Taxonomy" id="2726362"/>
    <lineage>
        <taxon>Bacteria</taxon>
        <taxon>Bacillati</taxon>
        <taxon>Bacillota</taxon>
        <taxon>Clostridia</taxon>
        <taxon>Lachnospirales</taxon>
        <taxon>Lachnospiraceae</taxon>
        <taxon>Faecalicatena</taxon>
    </lineage>
</organism>
<keyword evidence="2" id="KW-1185">Reference proteome</keyword>
<dbReference type="PANTHER" id="PTHR14136">
    <property type="entry name" value="BTB_POZ DOMAIN-CONTAINING PROTEIN KCTD9"/>
    <property type="match status" value="1"/>
</dbReference>
<name>A0ABS6D6K2_9FIRM</name>
<dbReference type="EMBL" id="JABACJ020000015">
    <property type="protein sequence ID" value="MBU3877109.1"/>
    <property type="molecule type" value="Genomic_DNA"/>
</dbReference>
<dbReference type="Pfam" id="PF19062">
    <property type="entry name" value="DUF5758"/>
    <property type="match status" value="1"/>
</dbReference>
<sequence>MQELSKEELMERVQLHRLSGSAEKRLDLQDIVLRDMDLSGADLKQIDFSRSSFYHVRLDRANLSGSVLNNTWFEGCTLRGADLKKADLTSSALRGADMRDCDIRGANLFCAVLEKTNLEGCIADEDTRFFRLYCPESGAFIGYKKCCDDRIVELLIPADAKRTSATRNSCRCSKAKVLVIKSFDCSEYFQEAWSIVDENFVYRTGEWVEVPDFDEDRWNDSTTGIHFWMTREDSIRY</sequence>
<dbReference type="InterPro" id="IPR043919">
    <property type="entry name" value="DUF5758"/>
</dbReference>
<dbReference type="InterPro" id="IPR051082">
    <property type="entry name" value="Pentapeptide-BTB/POZ_domain"/>
</dbReference>
<dbReference type="Pfam" id="PF00805">
    <property type="entry name" value="Pentapeptide"/>
    <property type="match status" value="1"/>
</dbReference>
<reference evidence="1 2" key="1">
    <citation type="submission" date="2021-06" db="EMBL/GenBank/DDBJ databases">
        <title>Faecalicatena sp. nov. isolated from porcine feces.</title>
        <authorList>
            <person name="Oh B.S."/>
            <person name="Lee J.H."/>
        </authorList>
    </citation>
    <scope>NUCLEOTIDE SEQUENCE [LARGE SCALE GENOMIC DNA]</scope>
    <source>
        <strain evidence="1 2">AGMB00832</strain>
    </source>
</reference>
<proteinExistence type="predicted"/>